<dbReference type="Proteomes" id="UP000050482">
    <property type="component" value="Unassembled WGS sequence"/>
</dbReference>
<dbReference type="GO" id="GO:0007062">
    <property type="term" value="P:sister chromatid cohesion"/>
    <property type="evidence" value="ECO:0007669"/>
    <property type="project" value="InterPro"/>
</dbReference>
<keyword evidence="2 7" id="KW-0963">Cytoplasm</keyword>
<dbReference type="PATRIC" id="fig|471514.4.peg.2985"/>
<keyword evidence="3 7" id="KW-0547">Nucleotide-binding</keyword>
<feature type="domain" description="SMC hinge" evidence="8">
    <location>
        <begin position="521"/>
        <end position="640"/>
    </location>
</feature>
<dbReference type="Pfam" id="PF02463">
    <property type="entry name" value="SMC_N"/>
    <property type="match status" value="1"/>
</dbReference>
<dbReference type="InterPro" id="IPR036277">
    <property type="entry name" value="SMC_hinge_sf"/>
</dbReference>
<comment type="caution">
    <text evidence="9">The sequence shown here is derived from an EMBL/GenBank/DDBJ whole genome shotgun (WGS) entry which is preliminary data.</text>
</comment>
<dbReference type="PIRSF" id="PIRSF005719">
    <property type="entry name" value="SMC"/>
    <property type="match status" value="1"/>
</dbReference>
<reference evidence="9 10" key="1">
    <citation type="submission" date="2015-09" db="EMBL/GenBank/DDBJ databases">
        <title>Draft genome sequence of Alicyclobacillus ferrooxydans DSM 22381.</title>
        <authorList>
            <person name="Hemp J."/>
        </authorList>
    </citation>
    <scope>NUCLEOTIDE SEQUENCE [LARGE SCALE GENOMIC DNA]</scope>
    <source>
        <strain evidence="9 10">TC-34</strain>
    </source>
</reference>
<evidence type="ECO:0000256" key="3">
    <source>
        <dbReference type="ARBA" id="ARBA00022741"/>
    </source>
</evidence>
<dbReference type="GO" id="GO:0005524">
    <property type="term" value="F:ATP binding"/>
    <property type="evidence" value="ECO:0007669"/>
    <property type="project" value="UniProtKB-UniRule"/>
</dbReference>
<evidence type="ECO:0000313" key="10">
    <source>
        <dbReference type="Proteomes" id="UP000050482"/>
    </source>
</evidence>
<dbReference type="GO" id="GO:0005737">
    <property type="term" value="C:cytoplasm"/>
    <property type="evidence" value="ECO:0007669"/>
    <property type="project" value="UniProtKB-SubCell"/>
</dbReference>
<comment type="subcellular location">
    <subcellularLocation>
        <location evidence="1 7">Cytoplasm</location>
    </subcellularLocation>
</comment>
<sequence>MFLKRIDVTGFKSFADHTEIAFSPGITAVVGPNGSGKSNIADAIRWVLGEQSARTLRGAKMEDVIFAGTETRRAINFCEVSLTLDNSDQHLGVVFDEVTVTRRMYRSGESEYMINKQACRLKDIAELFMDSGMGRESYSIIGQGKIDEMLSTRAEDRRGAFEDAAGIVKFKFRKKEAERRLAETDQNITRVDDILDELHRQAGPLEEEAVRARKYQMLQEEHQALDIGLLVHDIEEQTERWQDAQSASVQAVAQRDTAKILVTEVEQTLAVQRSALDDRRRSAEVLQRQHVDVIEQRQRLQGQLALHQERASNAERSAADKAKQIEGVMEELGELERDLTVAAERLDDVTAQMEIKSSELEAAANAVDPGVKARLEAEIARLNEEYIELHHQSAGFRNEIKMAEEYLTQDEQKRERLGAEQARHLADEQQLEEEFLEQQQRVRSFEEDLAQLQKQLGEIATLQRDHAAAEANSVAAIHRVESETASLVSRLELLSELESGYDGYALGAKTVLQAASKKRLDGIHGPVAGLIRVEKAHEAAIETALGGALQNIVVDSEAAGRSAIDFLKQRHAGRATFLPLSVIRSRMLQSGDRDKLKGQAGVVGIGSDLVGCDDIYRPVMEHLLGNVVVTDNLVHANAVAKVLNYRIRIVSLEGDVVNPGGAMTGGSISRKGPGLLGRSRERQEVERQIAEKKKAIDDLRAKQAELRRSVEKTSEAQRRAIADQEKQRGELEQARALTQDLKMRLETVKDKRQAVEWELSELTLGHTGWLERLQTAKAGLATVITAIQETEQGLEETRRSLAERESSLTQAQDVLTAVRVEMATLTQAKNSVLQQMNDLKTRANRLHSRSKQLQMETDELRLSQDNELRAATSVEQTLGAAEAQLSELEQGTAAVRQEVQRLEAEVAELERTIRRRQQELTTADELVHRAEVAQQRIDADLKHALDRMGETHKMTFEWAREHHRLTLAVPEAKQRAESLRRQMGQMGQVHLGAIEEWERLSERLSFLTREREDLREAQNQLEAVISEMDEEMSKRFAETFEAIRQEFHVSFRQLFGGGKADLALTNPDDLLQTGVEVIAQPPGKKLQNLNLLSGGERALTAMALLFAILRVRPVPFCVLDEVEAALDEANVSRFAQQLRSFSDETQFIVVTHRRGTMEEADALYGVTMQESGVSNLIGVRLEDQNLDSDIETA</sequence>
<comment type="subunit">
    <text evidence="7">Homodimer.</text>
</comment>
<protein>
    <recommendedName>
        <fullName evidence="7">Chromosome partition protein Smc</fullName>
    </recommendedName>
</protein>
<dbReference type="GO" id="GO:0007059">
    <property type="term" value="P:chromosome segregation"/>
    <property type="evidence" value="ECO:0007669"/>
    <property type="project" value="UniProtKB-UniRule"/>
</dbReference>
<dbReference type="Pfam" id="PF06470">
    <property type="entry name" value="SMC_hinge"/>
    <property type="match status" value="1"/>
</dbReference>
<name>A0A0P9EPG4_9BACL</name>
<proteinExistence type="inferred from homology"/>
<dbReference type="CDD" id="cd03278">
    <property type="entry name" value="ABC_SMC_barmotin"/>
    <property type="match status" value="2"/>
</dbReference>
<dbReference type="OrthoDB" id="9808768at2"/>
<feature type="coiled-coil region" evidence="7">
    <location>
        <begin position="682"/>
        <end position="751"/>
    </location>
</feature>
<dbReference type="Gene3D" id="3.40.50.300">
    <property type="entry name" value="P-loop containing nucleotide triphosphate hydrolases"/>
    <property type="match status" value="2"/>
</dbReference>
<keyword evidence="4 7" id="KW-0067">ATP-binding</keyword>
<evidence type="ECO:0000256" key="6">
    <source>
        <dbReference type="ARBA" id="ARBA00023125"/>
    </source>
</evidence>
<evidence type="ECO:0000259" key="8">
    <source>
        <dbReference type="SMART" id="SM00968"/>
    </source>
</evidence>
<dbReference type="SUPFAM" id="SSF57997">
    <property type="entry name" value="Tropomyosin"/>
    <property type="match status" value="1"/>
</dbReference>
<dbReference type="Gene3D" id="1.20.1060.20">
    <property type="match status" value="1"/>
</dbReference>
<dbReference type="GO" id="GO:0016887">
    <property type="term" value="F:ATP hydrolysis activity"/>
    <property type="evidence" value="ECO:0007669"/>
    <property type="project" value="InterPro"/>
</dbReference>
<dbReference type="SUPFAM" id="SSF75553">
    <property type="entry name" value="Smc hinge domain"/>
    <property type="match status" value="1"/>
</dbReference>
<keyword evidence="10" id="KW-1185">Reference proteome</keyword>
<dbReference type="FunFam" id="3.40.50.300:FF:000901">
    <property type="entry name" value="Chromosome partition protein Smc"/>
    <property type="match status" value="1"/>
</dbReference>
<dbReference type="AlphaFoldDB" id="A0A0P9EPG4"/>
<feature type="coiled-coil region" evidence="7">
    <location>
        <begin position="283"/>
        <end position="472"/>
    </location>
</feature>
<evidence type="ECO:0000256" key="5">
    <source>
        <dbReference type="ARBA" id="ARBA00023054"/>
    </source>
</evidence>
<feature type="binding site" evidence="7">
    <location>
        <begin position="32"/>
        <end position="39"/>
    </location>
    <ligand>
        <name>ATP</name>
        <dbReference type="ChEBI" id="CHEBI:30616"/>
    </ligand>
</feature>
<dbReference type="InterPro" id="IPR003395">
    <property type="entry name" value="RecF/RecN/SMC_N"/>
</dbReference>
<evidence type="ECO:0000256" key="1">
    <source>
        <dbReference type="ARBA" id="ARBA00004496"/>
    </source>
</evidence>
<gene>
    <name evidence="7" type="primary">smc</name>
    <name evidence="9" type="ORF">AN477_03230</name>
</gene>
<comment type="domain">
    <text evidence="7">Contains large globular domains required for ATP hydrolysis at each terminus and a third globular domain forming a flexible hinge near the middle of the molecule. These domains are separated by coiled-coil structures.</text>
</comment>
<dbReference type="GO" id="GO:0003677">
    <property type="term" value="F:DNA binding"/>
    <property type="evidence" value="ECO:0007669"/>
    <property type="project" value="UniProtKB-UniRule"/>
</dbReference>
<dbReference type="SMART" id="SM00968">
    <property type="entry name" value="SMC_hinge"/>
    <property type="match status" value="1"/>
</dbReference>
<feature type="coiled-coil region" evidence="7">
    <location>
        <begin position="167"/>
        <end position="194"/>
    </location>
</feature>
<dbReference type="HAMAP" id="MF_01894">
    <property type="entry name" value="Smc_prok"/>
    <property type="match status" value="1"/>
</dbReference>
<accession>A0A0P9EPG4</accession>
<organism evidence="9 10">
    <name type="scientific">Alicyclobacillus ferrooxydans</name>
    <dbReference type="NCBI Taxonomy" id="471514"/>
    <lineage>
        <taxon>Bacteria</taxon>
        <taxon>Bacillati</taxon>
        <taxon>Bacillota</taxon>
        <taxon>Bacilli</taxon>
        <taxon>Bacillales</taxon>
        <taxon>Alicyclobacillaceae</taxon>
        <taxon>Alicyclobacillus</taxon>
    </lineage>
</organism>
<dbReference type="PANTHER" id="PTHR43977">
    <property type="entry name" value="STRUCTURAL MAINTENANCE OF CHROMOSOMES PROTEIN 3"/>
    <property type="match status" value="1"/>
</dbReference>
<dbReference type="EMBL" id="LJCO01000011">
    <property type="protein sequence ID" value="KPV45371.1"/>
    <property type="molecule type" value="Genomic_DNA"/>
</dbReference>
<evidence type="ECO:0000256" key="2">
    <source>
        <dbReference type="ARBA" id="ARBA00022490"/>
    </source>
</evidence>
<dbReference type="GO" id="GO:0006260">
    <property type="term" value="P:DNA replication"/>
    <property type="evidence" value="ECO:0007669"/>
    <property type="project" value="UniProtKB-UniRule"/>
</dbReference>
<dbReference type="FunFam" id="3.40.50.300:FF:000984">
    <property type="entry name" value="Chromosome partition protein Smc"/>
    <property type="match status" value="1"/>
</dbReference>
<dbReference type="GO" id="GO:0030261">
    <property type="term" value="P:chromosome condensation"/>
    <property type="evidence" value="ECO:0007669"/>
    <property type="project" value="InterPro"/>
</dbReference>
<dbReference type="STRING" id="471514.AN477_03230"/>
<dbReference type="RefSeq" id="WP_083485902.1">
    <property type="nucleotide sequence ID" value="NZ_LJCO01000011.1"/>
</dbReference>
<dbReference type="InterPro" id="IPR027417">
    <property type="entry name" value="P-loop_NTPase"/>
</dbReference>
<dbReference type="InterPro" id="IPR024704">
    <property type="entry name" value="SMC"/>
</dbReference>
<keyword evidence="5 7" id="KW-0175">Coiled coil</keyword>
<feature type="coiled-coil region" evidence="7">
    <location>
        <begin position="822"/>
        <end position="926"/>
    </location>
</feature>
<dbReference type="GO" id="GO:0005694">
    <property type="term" value="C:chromosome"/>
    <property type="evidence" value="ECO:0007669"/>
    <property type="project" value="InterPro"/>
</dbReference>
<dbReference type="NCBIfam" id="TIGR02168">
    <property type="entry name" value="SMC_prok_B"/>
    <property type="match status" value="1"/>
</dbReference>
<dbReference type="Gene3D" id="3.30.70.1620">
    <property type="match status" value="1"/>
</dbReference>
<keyword evidence="6 7" id="KW-0238">DNA-binding</keyword>
<comment type="function">
    <text evidence="7">Required for chromosome condensation and partitioning.</text>
</comment>
<evidence type="ECO:0000256" key="4">
    <source>
        <dbReference type="ARBA" id="ARBA00022840"/>
    </source>
</evidence>
<comment type="similarity">
    <text evidence="7">Belongs to the SMC family.</text>
</comment>
<evidence type="ECO:0000256" key="7">
    <source>
        <dbReference type="HAMAP-Rule" id="MF_01894"/>
    </source>
</evidence>
<evidence type="ECO:0000313" key="9">
    <source>
        <dbReference type="EMBL" id="KPV45371.1"/>
    </source>
</evidence>
<dbReference type="SUPFAM" id="SSF52540">
    <property type="entry name" value="P-loop containing nucleoside triphosphate hydrolases"/>
    <property type="match status" value="1"/>
</dbReference>
<dbReference type="InterPro" id="IPR011890">
    <property type="entry name" value="SMC_prok"/>
</dbReference>
<dbReference type="InterPro" id="IPR010935">
    <property type="entry name" value="SMC_hinge"/>
</dbReference>
<feature type="coiled-coil region" evidence="7">
    <location>
        <begin position="997"/>
        <end position="1034"/>
    </location>
</feature>